<dbReference type="Pfam" id="PF02465">
    <property type="entry name" value="FliD_N"/>
    <property type="match status" value="1"/>
</dbReference>
<dbReference type="RefSeq" id="WP_109583592.1">
    <property type="nucleotide sequence ID" value="NZ_QGGT01000002.1"/>
</dbReference>
<evidence type="ECO:0000259" key="8">
    <source>
        <dbReference type="Pfam" id="PF07195"/>
    </source>
</evidence>
<evidence type="ECO:0000256" key="1">
    <source>
        <dbReference type="ARBA" id="ARBA00009764"/>
    </source>
</evidence>
<dbReference type="PANTHER" id="PTHR30288">
    <property type="entry name" value="FLAGELLAR CAP/ASSEMBLY PROTEIN FLID"/>
    <property type="match status" value="1"/>
</dbReference>
<evidence type="ECO:0000256" key="2">
    <source>
        <dbReference type="ARBA" id="ARBA00011255"/>
    </source>
</evidence>
<dbReference type="GO" id="GO:0009421">
    <property type="term" value="C:bacterial-type flagellum filament cap"/>
    <property type="evidence" value="ECO:0007669"/>
    <property type="project" value="InterPro"/>
</dbReference>
<dbReference type="InterPro" id="IPR040026">
    <property type="entry name" value="FliD"/>
</dbReference>
<feature type="region of interest" description="Disordered" evidence="6">
    <location>
        <begin position="299"/>
        <end position="320"/>
    </location>
</feature>
<keyword evidence="9" id="KW-0969">Cilium</keyword>
<feature type="domain" description="Flagellar hook-associated protein 2 N-terminal" evidence="7">
    <location>
        <begin position="11"/>
        <end position="106"/>
    </location>
</feature>
<dbReference type="GO" id="GO:0071973">
    <property type="term" value="P:bacterial-type flagellum-dependent cell motility"/>
    <property type="evidence" value="ECO:0007669"/>
    <property type="project" value="TreeGrafter"/>
</dbReference>
<reference evidence="9 10" key="1">
    <citation type="submission" date="2018-05" db="EMBL/GenBank/DDBJ databases">
        <title>Genomic Encyclopedia of Type Strains, Phase IV (KMG-V): Genome sequencing to study the core and pangenomes of soil and plant-associated prokaryotes.</title>
        <authorList>
            <person name="Whitman W."/>
        </authorList>
    </citation>
    <scope>NUCLEOTIDE SEQUENCE [LARGE SCALE GENOMIC DNA]</scope>
    <source>
        <strain evidence="9 10">SLV-132</strain>
    </source>
</reference>
<comment type="function">
    <text evidence="5">Required for morphogenesis and for the elongation of the flagellar filament by facilitating polymerization of the flagellin monomers at the tip of growing filament. Forms a capping structure, which prevents flagellin subunits (transported through the central channel of the flagellum) from leaking out without polymerization at the distal end.</text>
</comment>
<evidence type="ECO:0000256" key="5">
    <source>
        <dbReference type="RuleBase" id="RU362066"/>
    </source>
</evidence>
<keyword evidence="4 5" id="KW-0975">Bacterial flagellum</keyword>
<dbReference type="AlphaFoldDB" id="A0A316FDZ1"/>
<protein>
    <recommendedName>
        <fullName evidence="5">Flagellar hook-associated protein 2</fullName>
        <shortName evidence="5">HAP2</shortName>
    </recommendedName>
    <alternativeName>
        <fullName evidence="5">Flagellar cap protein</fullName>
    </alternativeName>
</protein>
<comment type="subcellular location">
    <subcellularLocation>
        <location evidence="5">Secreted</location>
    </subcellularLocation>
    <subcellularLocation>
        <location evidence="5">Bacterial flagellum</location>
    </subcellularLocation>
</comment>
<proteinExistence type="inferred from homology"/>
<evidence type="ECO:0000313" key="9">
    <source>
        <dbReference type="EMBL" id="PWK35560.1"/>
    </source>
</evidence>
<evidence type="ECO:0000256" key="6">
    <source>
        <dbReference type="SAM" id="MobiDB-lite"/>
    </source>
</evidence>
<comment type="similarity">
    <text evidence="1 5">Belongs to the FliD family.</text>
</comment>
<organism evidence="9 10">
    <name type="scientific">Cupriavidus plantarum</name>
    <dbReference type="NCBI Taxonomy" id="942865"/>
    <lineage>
        <taxon>Bacteria</taxon>
        <taxon>Pseudomonadati</taxon>
        <taxon>Pseudomonadota</taxon>
        <taxon>Betaproteobacteria</taxon>
        <taxon>Burkholderiales</taxon>
        <taxon>Burkholderiaceae</taxon>
        <taxon>Cupriavidus</taxon>
    </lineage>
</organism>
<dbReference type="Proteomes" id="UP000245754">
    <property type="component" value="Unassembled WGS sequence"/>
</dbReference>
<dbReference type="InterPro" id="IPR010809">
    <property type="entry name" value="FliD_C"/>
</dbReference>
<accession>A0A316FDZ1</accession>
<comment type="caution">
    <text evidence="9">The sequence shown here is derived from an EMBL/GenBank/DDBJ whole genome shotgun (WGS) entry which is preliminary data.</text>
</comment>
<dbReference type="InterPro" id="IPR003481">
    <property type="entry name" value="FliD_N"/>
</dbReference>
<evidence type="ECO:0000259" key="7">
    <source>
        <dbReference type="Pfam" id="PF02465"/>
    </source>
</evidence>
<keyword evidence="3" id="KW-0175">Coiled coil</keyword>
<dbReference type="GO" id="GO:0009424">
    <property type="term" value="C:bacterial-type flagellum hook"/>
    <property type="evidence" value="ECO:0007669"/>
    <property type="project" value="UniProtKB-UniRule"/>
</dbReference>
<dbReference type="PANTHER" id="PTHR30288:SF0">
    <property type="entry name" value="FLAGELLAR HOOK-ASSOCIATED PROTEIN 2"/>
    <property type="match status" value="1"/>
</dbReference>
<keyword evidence="5" id="KW-0964">Secreted</keyword>
<name>A0A316FDZ1_9BURK</name>
<evidence type="ECO:0000256" key="3">
    <source>
        <dbReference type="ARBA" id="ARBA00023054"/>
    </source>
</evidence>
<evidence type="ECO:0000313" key="10">
    <source>
        <dbReference type="Proteomes" id="UP000245754"/>
    </source>
</evidence>
<feature type="domain" description="Flagellar hook-associated protein 2 C-terminal" evidence="8">
    <location>
        <begin position="227"/>
        <end position="463"/>
    </location>
</feature>
<dbReference type="GO" id="GO:0007155">
    <property type="term" value="P:cell adhesion"/>
    <property type="evidence" value="ECO:0007669"/>
    <property type="project" value="InterPro"/>
</dbReference>
<dbReference type="GO" id="GO:0005576">
    <property type="term" value="C:extracellular region"/>
    <property type="evidence" value="ECO:0007669"/>
    <property type="project" value="UniProtKB-SubCell"/>
</dbReference>
<keyword evidence="9" id="KW-0966">Cell projection</keyword>
<evidence type="ECO:0000256" key="4">
    <source>
        <dbReference type="ARBA" id="ARBA00023143"/>
    </source>
</evidence>
<comment type="subunit">
    <text evidence="2 5">Homopentamer.</text>
</comment>
<keyword evidence="10" id="KW-1185">Reference proteome</keyword>
<dbReference type="EMBL" id="QGGT01000002">
    <property type="protein sequence ID" value="PWK35560.1"/>
    <property type="molecule type" value="Genomic_DNA"/>
</dbReference>
<sequence length="481" mass="49582">MAGISNIGVGSGLNLSDLLTSLQTNENLALQPISDQATAYQAKLSAFGKIKNALDAYQAAAKNLSNPKTFSVVKAAVSNGILTATTSADSIPGSFAIKVNKLAQAQTLASAGQASQTTAIGGGTITFDFGKDLATGGAPTSTKTVTIGSDTSLQGIRDSINKADIGVKASIVNDGSGTPYRLVLTSSTTGEDMSMRVTASDGAVGNVINFDPTQATQPNGVQEKVKAANASLSVNGIDIISQTNTVKDAVPGTTLTLTATGDTTLTATQDNDAIKKAVTDFVSAYNAVLTEAATQTAFDTSANKPGDPSTSSPLTGDGTLRNITTRLRSMLNAGLPDGKGGTLTLSQMGISFDMDTSNKGQNYGKLKVNDDKLDATIRDNAQGMAAFFGGVSGSKGLGNTIDDYVTGLNADGGALESVTSGLTESLKDLNDKYTATQDRIQTTMDRYKAQFTQLDTLISQLNQTKSYLTQQFASLTNSSSK</sequence>
<keyword evidence="9" id="KW-0282">Flagellum</keyword>
<feature type="compositionally biased region" description="Polar residues" evidence="6">
    <location>
        <begin position="299"/>
        <end position="314"/>
    </location>
</feature>
<dbReference type="Pfam" id="PF07195">
    <property type="entry name" value="FliD_C"/>
    <property type="match status" value="1"/>
</dbReference>
<gene>
    <name evidence="9" type="ORF">C7419_102838</name>
</gene>